<name>A0A2U1L283_ARTAN</name>
<comment type="caution">
    <text evidence="1">The sequence shown here is derived from an EMBL/GenBank/DDBJ whole genome shotgun (WGS) entry which is preliminary data.</text>
</comment>
<proteinExistence type="predicted"/>
<protein>
    <submittedName>
        <fullName evidence="1">Uncharacterized protein</fullName>
    </submittedName>
</protein>
<organism evidence="1 2">
    <name type="scientific">Artemisia annua</name>
    <name type="common">Sweet wormwood</name>
    <dbReference type="NCBI Taxonomy" id="35608"/>
    <lineage>
        <taxon>Eukaryota</taxon>
        <taxon>Viridiplantae</taxon>
        <taxon>Streptophyta</taxon>
        <taxon>Embryophyta</taxon>
        <taxon>Tracheophyta</taxon>
        <taxon>Spermatophyta</taxon>
        <taxon>Magnoliopsida</taxon>
        <taxon>eudicotyledons</taxon>
        <taxon>Gunneridae</taxon>
        <taxon>Pentapetalae</taxon>
        <taxon>asterids</taxon>
        <taxon>campanulids</taxon>
        <taxon>Asterales</taxon>
        <taxon>Asteraceae</taxon>
        <taxon>Asteroideae</taxon>
        <taxon>Anthemideae</taxon>
        <taxon>Artemisiinae</taxon>
        <taxon>Artemisia</taxon>
    </lineage>
</organism>
<keyword evidence="2" id="KW-1185">Reference proteome</keyword>
<dbReference type="Proteomes" id="UP000245207">
    <property type="component" value="Unassembled WGS sequence"/>
</dbReference>
<accession>A0A2U1L283</accession>
<reference evidence="1 2" key="1">
    <citation type="journal article" date="2018" name="Mol. Plant">
        <title>The genome of Artemisia annua provides insight into the evolution of Asteraceae family and artemisinin biosynthesis.</title>
        <authorList>
            <person name="Shen Q."/>
            <person name="Zhang L."/>
            <person name="Liao Z."/>
            <person name="Wang S."/>
            <person name="Yan T."/>
            <person name="Shi P."/>
            <person name="Liu M."/>
            <person name="Fu X."/>
            <person name="Pan Q."/>
            <person name="Wang Y."/>
            <person name="Lv Z."/>
            <person name="Lu X."/>
            <person name="Zhang F."/>
            <person name="Jiang W."/>
            <person name="Ma Y."/>
            <person name="Chen M."/>
            <person name="Hao X."/>
            <person name="Li L."/>
            <person name="Tang Y."/>
            <person name="Lv G."/>
            <person name="Zhou Y."/>
            <person name="Sun X."/>
            <person name="Brodelius P.E."/>
            <person name="Rose J.K.C."/>
            <person name="Tang K."/>
        </authorList>
    </citation>
    <scope>NUCLEOTIDE SEQUENCE [LARGE SCALE GENOMIC DNA]</scope>
    <source>
        <strain evidence="2">cv. Huhao1</strain>
        <tissue evidence="1">Leaf</tissue>
    </source>
</reference>
<gene>
    <name evidence="1" type="ORF">CTI12_AA538840</name>
</gene>
<evidence type="ECO:0000313" key="1">
    <source>
        <dbReference type="EMBL" id="PWA43111.1"/>
    </source>
</evidence>
<dbReference type="EMBL" id="PKPP01012012">
    <property type="protein sequence ID" value="PWA43111.1"/>
    <property type="molecule type" value="Genomic_DNA"/>
</dbReference>
<sequence>MLFPSADVIGTRVTLSNGVTINEPHPARPMRKDRFPGSMDVAAKGNRKVDDIPMFTEKDSYAIDGCLPQCMLPARHTAEGLSLSSGDSAAQPGVGSSSHLASVVNGGSPIASVAARGSSVLYAIASTADEAELRVPASASLPSGVHPCQPILGPRSAGCSGADAVLPANPQSSTTTSQCIYRFFSLYASHDVAHHGQGKHAGRGVQQLMCRMPVGHVTESEFVGIARHCFGLKRGSNMEAFGFPTIIGVVWMPKGPPTD</sequence>
<dbReference type="AlphaFoldDB" id="A0A2U1L283"/>
<evidence type="ECO:0000313" key="2">
    <source>
        <dbReference type="Proteomes" id="UP000245207"/>
    </source>
</evidence>